<evidence type="ECO:0000313" key="2">
    <source>
        <dbReference type="EMBL" id="NOU52236.1"/>
    </source>
</evidence>
<evidence type="ECO:0000256" key="1">
    <source>
        <dbReference type="SAM" id="Phobius"/>
    </source>
</evidence>
<dbReference type="InterPro" id="IPR007339">
    <property type="entry name" value="RclC-like"/>
</dbReference>
<dbReference type="GO" id="GO:0005886">
    <property type="term" value="C:plasma membrane"/>
    <property type="evidence" value="ECO:0007669"/>
    <property type="project" value="TreeGrafter"/>
</dbReference>
<dbReference type="PANTHER" id="PTHR40106:SF1">
    <property type="entry name" value="INNER MEMBRANE PROTEIN RCLC"/>
    <property type="match status" value="1"/>
</dbReference>
<keyword evidence="1" id="KW-0472">Membrane</keyword>
<dbReference type="Proteomes" id="UP000586305">
    <property type="component" value="Unassembled WGS sequence"/>
</dbReference>
<evidence type="ECO:0000313" key="3">
    <source>
        <dbReference type="Proteomes" id="UP000586305"/>
    </source>
</evidence>
<dbReference type="GO" id="GO:1901530">
    <property type="term" value="P:response to hypochlorite"/>
    <property type="evidence" value="ECO:0007669"/>
    <property type="project" value="TreeGrafter"/>
</dbReference>
<keyword evidence="1" id="KW-0812">Transmembrane</keyword>
<protein>
    <submittedName>
        <fullName evidence="2">DUF417 family protein</fullName>
    </submittedName>
</protein>
<dbReference type="EMBL" id="JABBPG010000008">
    <property type="protein sequence ID" value="NOU52236.1"/>
    <property type="molecule type" value="Genomic_DNA"/>
</dbReference>
<dbReference type="PANTHER" id="PTHR40106">
    <property type="entry name" value="INNER MEMBRANE PROTEIN RCLC"/>
    <property type="match status" value="1"/>
</dbReference>
<feature type="transmembrane region" description="Helical" evidence="1">
    <location>
        <begin position="189"/>
        <end position="209"/>
    </location>
</feature>
<organism evidence="2 3">
    <name type="scientific">Pseudoalteromonas caenipelagi</name>
    <dbReference type="NCBI Taxonomy" id="2726988"/>
    <lineage>
        <taxon>Bacteria</taxon>
        <taxon>Pseudomonadati</taxon>
        <taxon>Pseudomonadota</taxon>
        <taxon>Gammaproteobacteria</taxon>
        <taxon>Alteromonadales</taxon>
        <taxon>Pseudoalteromonadaceae</taxon>
        <taxon>Pseudoalteromonas</taxon>
    </lineage>
</organism>
<accession>A0A849VG33</accession>
<comment type="caution">
    <text evidence="2">The sequence shown here is derived from an EMBL/GenBank/DDBJ whole genome shotgun (WGS) entry which is preliminary data.</text>
</comment>
<feature type="transmembrane region" description="Helical" evidence="1">
    <location>
        <begin position="216"/>
        <end position="239"/>
    </location>
</feature>
<name>A0A849VG33_9GAMM</name>
<dbReference type="RefSeq" id="WP_171627295.1">
    <property type="nucleotide sequence ID" value="NZ_JABBPG010000008.1"/>
</dbReference>
<dbReference type="AlphaFoldDB" id="A0A849VG33"/>
<keyword evidence="1" id="KW-1133">Transmembrane helix</keyword>
<sequence length="283" mass="30770">MIQNYINHAVKVCVCLSLALLGVSLALNGSEKEMTTMVNFFNMGSAISANGFGRLFGALMLLAAALVLCSKKQKLSMLSFGLILLVAALPLLTLLDSSRYIESLGGFPILGSGQGVIKYAALIPLALTLFFASRFSLVQLAWFNYLPVAMVLMWIGGLKFYEFEAKGIVSLVSTSPFMSWLYELFSVQWASNLIGSYDILFAVLLGVGLTIRRYKLLIIAMLGCGAVFVMTQTFLITAQGAFSAQTVLAGLGQFVIKDLWFIANLLVILKFTLQLYSTSNNGD</sequence>
<feature type="transmembrane region" description="Helical" evidence="1">
    <location>
        <begin position="77"/>
        <end position="95"/>
    </location>
</feature>
<feature type="transmembrane region" description="Helical" evidence="1">
    <location>
        <begin position="115"/>
        <end position="133"/>
    </location>
</feature>
<proteinExistence type="predicted"/>
<feature type="transmembrane region" description="Helical" evidence="1">
    <location>
        <begin position="52"/>
        <end position="70"/>
    </location>
</feature>
<reference evidence="2 3" key="1">
    <citation type="submission" date="2020-04" db="EMBL/GenBank/DDBJ databases">
        <title>Pseudoalteromonas caenipelagi sp. nov., isolated from a tidal flat.</title>
        <authorList>
            <person name="Park S."/>
            <person name="Yoon J.-H."/>
        </authorList>
    </citation>
    <scope>NUCLEOTIDE SEQUENCE [LARGE SCALE GENOMIC DNA]</scope>
    <source>
        <strain evidence="2 3">JBTF-M23</strain>
    </source>
</reference>
<keyword evidence="3" id="KW-1185">Reference proteome</keyword>
<feature type="transmembrane region" description="Helical" evidence="1">
    <location>
        <begin position="140"/>
        <end position="161"/>
    </location>
</feature>
<dbReference type="Pfam" id="PF04224">
    <property type="entry name" value="DUF417"/>
    <property type="match status" value="1"/>
</dbReference>
<gene>
    <name evidence="2" type="ORF">HG263_17035</name>
</gene>